<dbReference type="PROSITE" id="PS50885">
    <property type="entry name" value="HAMP"/>
    <property type="match status" value="1"/>
</dbReference>
<organism evidence="14 15">
    <name type="scientific">Pseudomonas vanderleydeniana</name>
    <dbReference type="NCBI Taxonomy" id="2745495"/>
    <lineage>
        <taxon>Bacteria</taxon>
        <taxon>Pseudomonadati</taxon>
        <taxon>Pseudomonadota</taxon>
        <taxon>Gammaproteobacteria</taxon>
        <taxon>Pseudomonadales</taxon>
        <taxon>Pseudomonadaceae</taxon>
        <taxon>Pseudomonas</taxon>
    </lineage>
</organism>
<dbReference type="Pfam" id="PF12729">
    <property type="entry name" value="4HB_MCP_1"/>
    <property type="match status" value="1"/>
</dbReference>
<dbReference type="Pfam" id="PF00672">
    <property type="entry name" value="HAMP"/>
    <property type="match status" value="1"/>
</dbReference>
<keyword evidence="4" id="KW-0145">Chemotaxis</keyword>
<dbReference type="InterPro" id="IPR004090">
    <property type="entry name" value="Chemotax_Me-accpt_rcpt"/>
</dbReference>
<evidence type="ECO:0000256" key="7">
    <source>
        <dbReference type="ARBA" id="ARBA00023136"/>
    </source>
</evidence>
<dbReference type="InterPro" id="IPR003660">
    <property type="entry name" value="HAMP_dom"/>
</dbReference>
<keyword evidence="8 10" id="KW-0807">Transducer</keyword>
<evidence type="ECO:0000313" key="14">
    <source>
        <dbReference type="EMBL" id="QXI31156.1"/>
    </source>
</evidence>
<dbReference type="GO" id="GO:0004888">
    <property type="term" value="F:transmembrane signaling receptor activity"/>
    <property type="evidence" value="ECO:0007669"/>
    <property type="project" value="InterPro"/>
</dbReference>
<comment type="similarity">
    <text evidence="9">Belongs to the methyl-accepting chemotaxis (MCP) protein family.</text>
</comment>
<dbReference type="KEGG" id="pvw:HU752_014990"/>
<reference evidence="14 15" key="2">
    <citation type="journal article" date="2021" name="Microorganisms">
        <title>The Ever-Expanding Pseudomonas Genus: Description of 43 New Species and Partition of the Pseudomonas putida Group.</title>
        <authorList>
            <person name="Girard L."/>
            <person name="Lood C."/>
            <person name="Hofte M."/>
            <person name="Vandamme P."/>
            <person name="Rokni-Zadeh H."/>
            <person name="van Noort V."/>
            <person name="Lavigne R."/>
            <person name="De Mot R."/>
        </authorList>
    </citation>
    <scope>NUCLEOTIDE SEQUENCE [LARGE SCALE GENOMIC DNA]</scope>
    <source>
        <strain evidence="14 15">RW8P3</strain>
    </source>
</reference>
<sequence length="541" mass="58624">MSTRSMGIALRATLGFSCIAALCFFLGIFALQQISEVRSQALEIQDNWLQRVRALAAANTSLNRYRMGSMQHILTNSSEEMDEYEAKASIRLSQIREQMAVYSQLLQTDSERDQLQTFNLSLEAYAKRHQELLQVSRAGDKAAARNHLASIRNAYDQMTKSFEQLIIQADQGAKAAGEQSLVSYTEAKFGVLLVIALVVLGTICIAWLLTRSIIEPLNEALKCAQTVAAGDLTHAITPSGNDEATRLLEALEAMQGVLLSTLRQIGSSSTQLASAAEELNAVTEEGGRETHRQHLEIEQAATAVTQMSVAIEQVARNAAFTLELTQTSQQKALSGQRSMEQTLTSLASLANDVLSSAREVEGLADQAQGIGKVLEVIRTIAEQTNLLALNAAIEAARAGDAGRGFAVVADEVRALAHRTAQSTREIEEMIGSIQTGTDKAVKAMQLSNTRSQEVLTKAEQASAALETIVENSNEISRQNLQITTATEEQARVARAVDQNILTIRNVSVQNSEGAKQISAASQSLAVLAAELYTMLKKFRTD</sequence>
<dbReference type="GO" id="GO:0005886">
    <property type="term" value="C:plasma membrane"/>
    <property type="evidence" value="ECO:0007669"/>
    <property type="project" value="UniProtKB-SubCell"/>
</dbReference>
<evidence type="ECO:0000256" key="5">
    <source>
        <dbReference type="ARBA" id="ARBA00022692"/>
    </source>
</evidence>
<dbReference type="EMBL" id="CP077093">
    <property type="protein sequence ID" value="QXI31156.1"/>
    <property type="molecule type" value="Genomic_DNA"/>
</dbReference>
<feature type="domain" description="Methyl-accepting transducer" evidence="12">
    <location>
        <begin position="268"/>
        <end position="504"/>
    </location>
</feature>
<dbReference type="SMART" id="SM00304">
    <property type="entry name" value="HAMP"/>
    <property type="match status" value="1"/>
</dbReference>
<dbReference type="PRINTS" id="PR00260">
    <property type="entry name" value="CHEMTRNSDUCR"/>
</dbReference>
<evidence type="ECO:0000259" key="13">
    <source>
        <dbReference type="PROSITE" id="PS50885"/>
    </source>
</evidence>
<feature type="domain" description="HAMP" evidence="13">
    <location>
        <begin position="211"/>
        <end position="263"/>
    </location>
</feature>
<evidence type="ECO:0000256" key="3">
    <source>
        <dbReference type="ARBA" id="ARBA00022481"/>
    </source>
</evidence>
<dbReference type="PANTHER" id="PTHR32089">
    <property type="entry name" value="METHYL-ACCEPTING CHEMOTAXIS PROTEIN MCPB"/>
    <property type="match status" value="1"/>
</dbReference>
<keyword evidence="2" id="KW-1003">Cell membrane</keyword>
<evidence type="ECO:0000256" key="8">
    <source>
        <dbReference type="ARBA" id="ARBA00023224"/>
    </source>
</evidence>
<keyword evidence="3" id="KW-0488">Methylation</keyword>
<dbReference type="Pfam" id="PF00015">
    <property type="entry name" value="MCPsignal"/>
    <property type="match status" value="1"/>
</dbReference>
<dbReference type="InterPro" id="IPR004089">
    <property type="entry name" value="MCPsignal_dom"/>
</dbReference>
<protein>
    <submittedName>
        <fullName evidence="14">Methyl-accepting chemotaxis protein</fullName>
    </submittedName>
</protein>
<comment type="subcellular location">
    <subcellularLocation>
        <location evidence="1">Cell membrane</location>
        <topology evidence="1">Multi-pass membrane protein</topology>
    </subcellularLocation>
</comment>
<accession>A0A9E6PSE6</accession>
<evidence type="ECO:0000256" key="2">
    <source>
        <dbReference type="ARBA" id="ARBA00022475"/>
    </source>
</evidence>
<dbReference type="FunFam" id="1.10.287.950:FF:000001">
    <property type="entry name" value="Methyl-accepting chemotaxis sensory transducer"/>
    <property type="match status" value="1"/>
</dbReference>
<feature type="transmembrane region" description="Helical" evidence="11">
    <location>
        <begin position="189"/>
        <end position="209"/>
    </location>
</feature>
<dbReference type="CDD" id="cd11386">
    <property type="entry name" value="MCP_signal"/>
    <property type="match status" value="1"/>
</dbReference>
<dbReference type="GO" id="GO:0006935">
    <property type="term" value="P:chemotaxis"/>
    <property type="evidence" value="ECO:0007669"/>
    <property type="project" value="UniProtKB-KW"/>
</dbReference>
<evidence type="ECO:0000256" key="6">
    <source>
        <dbReference type="ARBA" id="ARBA00022989"/>
    </source>
</evidence>
<keyword evidence="5 11" id="KW-0812">Transmembrane</keyword>
<reference evidence="14 15" key="1">
    <citation type="journal article" date="2020" name="Microorganisms">
        <title>Reliable Identification of Environmental Pseudomonas Isolates Using the rpoD Gene.</title>
        <authorList>
            <consortium name="The Broad Institute Genome Sequencing Platform"/>
            <person name="Girard L."/>
            <person name="Lood C."/>
            <person name="Rokni-Zadeh H."/>
            <person name="van Noort V."/>
            <person name="Lavigne R."/>
            <person name="De Mot R."/>
        </authorList>
    </citation>
    <scope>NUCLEOTIDE SEQUENCE [LARGE SCALE GENOMIC DNA]</scope>
    <source>
        <strain evidence="14 15">RW8P3</strain>
    </source>
</reference>
<dbReference type="Proteomes" id="UP000634530">
    <property type="component" value="Chromosome"/>
</dbReference>
<dbReference type="AlphaFoldDB" id="A0A9E6PSE6"/>
<dbReference type="GO" id="GO:0007165">
    <property type="term" value="P:signal transduction"/>
    <property type="evidence" value="ECO:0007669"/>
    <property type="project" value="UniProtKB-KW"/>
</dbReference>
<dbReference type="PANTHER" id="PTHR32089:SF120">
    <property type="entry name" value="METHYL-ACCEPTING CHEMOTAXIS PROTEIN TLPQ"/>
    <property type="match status" value="1"/>
</dbReference>
<evidence type="ECO:0000256" key="11">
    <source>
        <dbReference type="SAM" id="Phobius"/>
    </source>
</evidence>
<evidence type="ECO:0000256" key="1">
    <source>
        <dbReference type="ARBA" id="ARBA00004651"/>
    </source>
</evidence>
<evidence type="ECO:0000256" key="4">
    <source>
        <dbReference type="ARBA" id="ARBA00022500"/>
    </source>
</evidence>
<keyword evidence="6 11" id="KW-1133">Transmembrane helix</keyword>
<keyword evidence="15" id="KW-1185">Reference proteome</keyword>
<name>A0A9E6PSE6_9PSED</name>
<evidence type="ECO:0000256" key="9">
    <source>
        <dbReference type="ARBA" id="ARBA00029447"/>
    </source>
</evidence>
<gene>
    <name evidence="14" type="ORF">HU752_014990</name>
</gene>
<dbReference type="SUPFAM" id="SSF58104">
    <property type="entry name" value="Methyl-accepting chemotaxis protein (MCP) signaling domain"/>
    <property type="match status" value="1"/>
</dbReference>
<evidence type="ECO:0000259" key="12">
    <source>
        <dbReference type="PROSITE" id="PS50111"/>
    </source>
</evidence>
<keyword evidence="7 11" id="KW-0472">Membrane</keyword>
<dbReference type="PROSITE" id="PS50111">
    <property type="entry name" value="CHEMOTAXIS_TRANSDUC_2"/>
    <property type="match status" value="1"/>
</dbReference>
<dbReference type="SMART" id="SM00283">
    <property type="entry name" value="MA"/>
    <property type="match status" value="1"/>
</dbReference>
<evidence type="ECO:0000313" key="15">
    <source>
        <dbReference type="Proteomes" id="UP000634530"/>
    </source>
</evidence>
<evidence type="ECO:0000256" key="10">
    <source>
        <dbReference type="PROSITE-ProRule" id="PRU00284"/>
    </source>
</evidence>
<dbReference type="Gene3D" id="1.10.287.950">
    <property type="entry name" value="Methyl-accepting chemotaxis protein"/>
    <property type="match status" value="1"/>
</dbReference>
<proteinExistence type="inferred from homology"/>
<dbReference type="InterPro" id="IPR024478">
    <property type="entry name" value="HlyB_4HB_MCP"/>
</dbReference>